<dbReference type="EMBL" id="JAFCMP010000134">
    <property type="protein sequence ID" value="KAG5185396.1"/>
    <property type="molecule type" value="Genomic_DNA"/>
</dbReference>
<proteinExistence type="predicted"/>
<feature type="compositionally biased region" description="Low complexity" evidence="1">
    <location>
        <begin position="773"/>
        <end position="820"/>
    </location>
</feature>
<sequence>MAAASRNTSRPRADLNVVLRHYLSKDELEAVVDVLSKGDERSVRAAVSTAVQDPQQRANKLPLLLSGLAKSFKSLREKDQTLLRYSFNAIEAMVHAASDGDSAAAEDLLRHVQDTPSVVIAMLESLNDTSVKPKAQRAIVVALLDFQQLVPKASKMLADLIASNDSVRRAFGPVAVNVAHTTTYPVQSMIGEFVYRLWKVWSKRDEAMAKQLETWLAPPLGPGLHTLSGKHFEQAIRQLLNETNAATNQMLATYKVHGIFQVRDYVAKGHELPLGEVQWLDVGEPSMNFYIQHGDQQALASFEYDKHHDIHNVEILDRAMSIRFETSWQLGGITDLLNLSEDDAEAANKPEFAKLRIALSTDAEGFENLRKQLEGRLPQGAFKQPGASPPVRQREQHEGLLLRQTASPPPPTAAAPATPVSVARPAAAAAAEEEDAESPASQASQLSTAIIPRPIVQTLEMVTAAAVAQATVSGAAVATAVVQETRRTVRGRQGPAAPSLAAAGLGTADADAGGGGGAPAAAAPVTRMEDQQAQLRAARPAAQAEAAERKAKERVAGAAGGGEEMREEGEEGEEAEVEQAQASKADREKPKAKGRRAAAAAAPTAAREGNTPKATRRGPAAGARRGKGKWDREETVNRRTSPRTAKATPAPAAKQARAKPPLTLVTKPSSKSAAAARKAAAAAVQRKEAAKREAAAATAKREGRRAAAAAAGGKRKAAAAAAGSEEEAFGVGEVWSLVENGGGEEQSEGSVASGAAAVGQKPAPLAKRRRLTKPGARTPTPTAASPPTAPVTDKPAAAAKKFPARAAAAEAEAPAAVAKPTPQRPLEAGKLRLPKPPGAARAPAAGLKRGVSPVPAVGRAQPRGGGKARAASAAERARQQAQEEEEEEEDRAKESAEESARESAEQRAEASAEEHAEEGAVSTTAAEEEEEESGEAVPSGELRLEASQDSVPEAASDEEITEPSQAYEPSPSPSPVLRTAKRKAAGLKPAAATAAQKGKGRKPRGRPLRESVKKAAMATLYEPAAEYDEEEGGYESESAEEEMPTAAQEGLVPSQDDYTALAEESKECVGRHTSKRQPWTSHAVGRVPHFRANTTLNDNDVWPVRLQEEGDGGIRALLQQLQRRNIDNQRRKKKRRIDDAVDEASSTAQTFLAQIGDSLSQYWAEGVQEIVVRAQSAAAATDRLLSEADQEHADCIAAEAAVVDRLRAAAKAIDALQKRAHMLPAKWARDAGTLEGALAKSSDDAVGKLRRAITSGRKKVKGGGGQQAMLGQLLCQLQQS</sequence>
<feature type="region of interest" description="Disordered" evidence="1">
    <location>
        <begin position="739"/>
        <end position="1046"/>
    </location>
</feature>
<reference evidence="2" key="1">
    <citation type="submission" date="2021-02" db="EMBL/GenBank/DDBJ databases">
        <title>First Annotated Genome of the Yellow-green Alga Tribonema minus.</title>
        <authorList>
            <person name="Mahan K.M."/>
        </authorList>
    </citation>
    <scope>NUCLEOTIDE SEQUENCE</scope>
    <source>
        <strain evidence="2">UTEX B ZZ1240</strain>
    </source>
</reference>
<feature type="compositionally biased region" description="Basic and acidic residues" evidence="1">
    <location>
        <begin position="628"/>
        <end position="637"/>
    </location>
</feature>
<feature type="compositionally biased region" description="Low complexity" evidence="1">
    <location>
        <begin position="414"/>
        <end position="430"/>
    </location>
</feature>
<feature type="compositionally biased region" description="Basic and acidic residues" evidence="1">
    <location>
        <begin position="546"/>
        <end position="555"/>
    </location>
</feature>
<feature type="compositionally biased region" description="Low complexity" evidence="1">
    <location>
        <begin position="669"/>
        <end position="684"/>
    </location>
</feature>
<dbReference type="Proteomes" id="UP000664859">
    <property type="component" value="Unassembled WGS sequence"/>
</dbReference>
<dbReference type="AlphaFoldDB" id="A0A836CJ27"/>
<feature type="compositionally biased region" description="Low complexity" evidence="1">
    <location>
        <begin position="597"/>
        <end position="623"/>
    </location>
</feature>
<evidence type="ECO:0000313" key="3">
    <source>
        <dbReference type="Proteomes" id="UP000664859"/>
    </source>
</evidence>
<comment type="caution">
    <text evidence="2">The sequence shown here is derived from an EMBL/GenBank/DDBJ whole genome shotgun (WGS) entry which is preliminary data.</text>
</comment>
<evidence type="ECO:0000313" key="2">
    <source>
        <dbReference type="EMBL" id="KAG5185396.1"/>
    </source>
</evidence>
<feature type="compositionally biased region" description="Acidic residues" evidence="1">
    <location>
        <begin position="1025"/>
        <end position="1043"/>
    </location>
</feature>
<organism evidence="2 3">
    <name type="scientific">Tribonema minus</name>
    <dbReference type="NCBI Taxonomy" id="303371"/>
    <lineage>
        <taxon>Eukaryota</taxon>
        <taxon>Sar</taxon>
        <taxon>Stramenopiles</taxon>
        <taxon>Ochrophyta</taxon>
        <taxon>PX clade</taxon>
        <taxon>Xanthophyceae</taxon>
        <taxon>Tribonematales</taxon>
        <taxon>Tribonemataceae</taxon>
        <taxon>Tribonema</taxon>
    </lineage>
</organism>
<gene>
    <name evidence="2" type="ORF">JKP88DRAFT_255004</name>
</gene>
<name>A0A836CJ27_9STRA</name>
<keyword evidence="3" id="KW-1185">Reference proteome</keyword>
<feature type="region of interest" description="Disordered" evidence="1">
    <location>
        <begin position="376"/>
        <end position="445"/>
    </location>
</feature>
<feature type="compositionally biased region" description="Low complexity" evidence="1">
    <location>
        <begin position="748"/>
        <end position="760"/>
    </location>
</feature>
<feature type="compositionally biased region" description="Basic and acidic residues" evidence="1">
    <location>
        <begin position="890"/>
        <end position="918"/>
    </location>
</feature>
<feature type="compositionally biased region" description="Low complexity" evidence="1">
    <location>
        <begin position="706"/>
        <end position="723"/>
    </location>
</feature>
<feature type="region of interest" description="Disordered" evidence="1">
    <location>
        <begin position="511"/>
        <end position="727"/>
    </location>
</feature>
<accession>A0A836CJ27</accession>
<feature type="compositionally biased region" description="Low complexity" evidence="1">
    <location>
        <begin position="638"/>
        <end position="661"/>
    </location>
</feature>
<feature type="compositionally biased region" description="Acidic residues" evidence="1">
    <location>
        <begin position="565"/>
        <end position="577"/>
    </location>
</feature>
<evidence type="ECO:0000256" key="1">
    <source>
        <dbReference type="SAM" id="MobiDB-lite"/>
    </source>
</evidence>
<feature type="compositionally biased region" description="Low complexity" evidence="1">
    <location>
        <begin position="531"/>
        <end position="545"/>
    </location>
</feature>
<protein>
    <submittedName>
        <fullName evidence="2">Uncharacterized protein</fullName>
    </submittedName>
</protein>
<feature type="compositionally biased region" description="Basic and acidic residues" evidence="1">
    <location>
        <begin position="685"/>
        <end position="705"/>
    </location>
</feature>
<feature type="compositionally biased region" description="Low complexity" evidence="1">
    <location>
        <begin position="986"/>
        <end position="997"/>
    </location>
</feature>
<feature type="compositionally biased region" description="Low complexity" evidence="1">
    <location>
        <begin position="838"/>
        <end position="850"/>
    </location>
</feature>